<evidence type="ECO:0000313" key="2">
    <source>
        <dbReference type="Proteomes" id="UP000793456"/>
    </source>
</evidence>
<name>A0ACD3QDW9_LARCR</name>
<sequence length="665" mass="73991">MRNICIATSEKVGRSNAKKSYEAVIRQLLQKPNARVAVLFLRSDDARELLAAAARLNTSFIWVASDGWGAQESIVKGNEVTAEGAITLELSANPVPEFNRYFLGLNPAKNHRNPWYREFWEQRFQCSLGGGGTGGGGGVGFGETPLPPCDKDLSMDKSNFEPESKIMFVVNAVYAIAIALHNMQRSLCFNTTKLCDSMKALDGRRLYRDYILNVSFTAPFAPPGSETAVKFDSQGDGMGRYNIFSYQRSGDRYGYVSVGEWAESLSLSSELIHWPREMVPTSQCSDPCERNEMKKMQAGEYCCWICTACEPHEYLADEFTCSPCAPGQWPTDDLTSCYDLPEDYIMWEDAWAIGPITIACVGFMCTGMVFWVFIRHNHTPLVKASGRELCYILLLGVFMSYAMTFLFLAKPSPAICALRRLGLGTSFAVCYSALLTKTNRIARIFSGVKDGAGAARPRFISPSSQVFICLSLISVQLVMVSVWLLLEVPGTRRFTLPERRQTVILKCNVRDSSMLLSLGYDVLLVILCTVFRPPTMCISVSLSGFVVLGCMFAPKVHIIMFQPQKNVTSHRLNLNRFSVSGAATTYASHAGNMTDSLMGNSYETNLVASCSNSYNKAQAEQPSLDRSTPLHSRSPTPPVIITLNDRLEEFYRMRQDKPTYIGRVY</sequence>
<organism evidence="1 2">
    <name type="scientific">Larimichthys crocea</name>
    <name type="common">Large yellow croaker</name>
    <name type="synonym">Pseudosciaena crocea</name>
    <dbReference type="NCBI Taxonomy" id="215358"/>
    <lineage>
        <taxon>Eukaryota</taxon>
        <taxon>Metazoa</taxon>
        <taxon>Chordata</taxon>
        <taxon>Craniata</taxon>
        <taxon>Vertebrata</taxon>
        <taxon>Euteleostomi</taxon>
        <taxon>Actinopterygii</taxon>
        <taxon>Neopterygii</taxon>
        <taxon>Teleostei</taxon>
        <taxon>Neoteleostei</taxon>
        <taxon>Acanthomorphata</taxon>
        <taxon>Eupercaria</taxon>
        <taxon>Sciaenidae</taxon>
        <taxon>Larimichthys</taxon>
    </lineage>
</organism>
<reference evidence="1" key="1">
    <citation type="submission" date="2018-11" db="EMBL/GenBank/DDBJ databases">
        <title>The sequence and de novo assembly of Larimichthys crocea genome using PacBio and Hi-C technologies.</title>
        <authorList>
            <person name="Xu P."/>
            <person name="Chen B."/>
            <person name="Zhou Z."/>
            <person name="Ke Q."/>
            <person name="Wu Y."/>
            <person name="Bai H."/>
            <person name="Pu F."/>
        </authorList>
    </citation>
    <scope>NUCLEOTIDE SEQUENCE</scope>
    <source>
        <tissue evidence="1">Muscle</tissue>
    </source>
</reference>
<dbReference type="EMBL" id="CM011693">
    <property type="protein sequence ID" value="TMS05279.1"/>
    <property type="molecule type" value="Genomic_DNA"/>
</dbReference>
<gene>
    <name evidence="1" type="ORF">E3U43_004529</name>
</gene>
<evidence type="ECO:0000313" key="1">
    <source>
        <dbReference type="EMBL" id="TMS05279.1"/>
    </source>
</evidence>
<keyword evidence="2" id="KW-1185">Reference proteome</keyword>
<comment type="caution">
    <text evidence="1">The sequence shown here is derived from an EMBL/GenBank/DDBJ whole genome shotgun (WGS) entry which is preliminary data.</text>
</comment>
<proteinExistence type="predicted"/>
<dbReference type="Proteomes" id="UP000793456">
    <property type="component" value="Chromosome XX"/>
</dbReference>
<protein>
    <submittedName>
        <fullName evidence="1">Uncharacterized protein</fullName>
    </submittedName>
</protein>
<accession>A0ACD3QDW9</accession>